<evidence type="ECO:0000313" key="6">
    <source>
        <dbReference type="EMBL" id="THF63056.1"/>
    </source>
</evidence>
<proteinExistence type="inferred from homology"/>
<accession>A0A4S4AU60</accession>
<dbReference type="PANTHER" id="PTHR43475">
    <property type="entry name" value="METHYLTHIORIBOSE-1-PHOSPHATE ISOMERASE"/>
    <property type="match status" value="1"/>
</dbReference>
<dbReference type="InterPro" id="IPR005251">
    <property type="entry name" value="IF-M1Pi"/>
</dbReference>
<comment type="function">
    <text evidence="4">Catalyzes the interconversion of methylthioribose-1-phosphate (MTR-1-P) into methylthioribulose-1-phosphate (MTRu-1-P). Also catalyzes the interconversion of 5-deoxyribose 1-phosphate and 5-deoxyribulose 1-phosphate. Part of a bifunctional DHAP-shunt salvage pathway for SAM by-products.</text>
</comment>
<protein>
    <recommendedName>
        <fullName evidence="5">Methylthioribose-1-phosphate isomerase</fullName>
        <shortName evidence="5">M1Pi</shortName>
        <shortName evidence="5">MTR-1-P isomerase</shortName>
        <ecNumber evidence="5">5.3.1.23</ecNumber>
    </recommendedName>
    <alternativeName>
        <fullName evidence="5">S-methyl-5-thioribose-1-phosphate isomerase</fullName>
    </alternativeName>
</protein>
<evidence type="ECO:0000256" key="5">
    <source>
        <dbReference type="HAMAP-Rule" id="MF_01678"/>
    </source>
</evidence>
<dbReference type="HAMAP" id="MF_01678">
    <property type="entry name" value="Salvage_MtnA"/>
    <property type="match status" value="1"/>
</dbReference>
<reference evidence="6 7" key="1">
    <citation type="submission" date="2019-04" db="EMBL/GenBank/DDBJ databases">
        <title>Azoarcus nasutitermitis sp. nov. isolated from termite nest.</title>
        <authorList>
            <person name="Lin S.-Y."/>
            <person name="Hameed A."/>
            <person name="Hsu Y.-H."/>
            <person name="Young C.-C."/>
        </authorList>
    </citation>
    <scope>NUCLEOTIDE SEQUENCE [LARGE SCALE GENOMIC DNA]</scope>
    <source>
        <strain evidence="6 7">CC-YHH838</strain>
    </source>
</reference>
<keyword evidence="1 5" id="KW-0413">Isomerase</keyword>
<dbReference type="EC" id="5.3.1.23" evidence="5"/>
<dbReference type="NCBIfam" id="TIGR00524">
    <property type="entry name" value="eIF-2B_rel"/>
    <property type="match status" value="1"/>
</dbReference>
<dbReference type="NCBIfam" id="TIGR00512">
    <property type="entry name" value="salvage_mtnA"/>
    <property type="match status" value="1"/>
</dbReference>
<feature type="active site" description="Proton donor" evidence="5">
    <location>
        <position position="238"/>
    </location>
</feature>
<keyword evidence="5" id="KW-0486">Methionine biosynthesis</keyword>
<comment type="catalytic activity">
    <reaction evidence="3">
        <text>5-(methylsulfanyl)-alpha-D-ribose 1-phosphate = 5-(methylsulfanyl)-D-ribulose 1-phosphate</text>
        <dbReference type="Rhea" id="RHEA:19989"/>
        <dbReference type="ChEBI" id="CHEBI:58533"/>
        <dbReference type="ChEBI" id="CHEBI:58548"/>
        <dbReference type="EC" id="5.3.1.23"/>
    </reaction>
    <physiologicalReaction direction="left-to-right" evidence="3">
        <dbReference type="Rhea" id="RHEA:19990"/>
    </physiologicalReaction>
</comment>
<dbReference type="UniPathway" id="UPA00904">
    <property type="reaction ID" value="UER00874"/>
</dbReference>
<feature type="site" description="Transition state stabilizer" evidence="5">
    <location>
        <position position="159"/>
    </location>
</feature>
<feature type="binding site" evidence="5">
    <location>
        <position position="198"/>
    </location>
    <ligand>
        <name>substrate</name>
    </ligand>
</feature>
<dbReference type="RefSeq" id="WP_136349536.1">
    <property type="nucleotide sequence ID" value="NZ_SSOC01000006.1"/>
</dbReference>
<feature type="binding site" evidence="5">
    <location>
        <begin position="50"/>
        <end position="52"/>
    </location>
    <ligand>
        <name>substrate</name>
    </ligand>
</feature>
<comment type="similarity">
    <text evidence="5">Belongs to the EIF-2B alpha/beta/delta subunits family. MtnA subfamily.</text>
</comment>
<dbReference type="PANTHER" id="PTHR43475:SF1">
    <property type="entry name" value="METHYLTHIORIBOSE-1-PHOSPHATE ISOMERASE"/>
    <property type="match status" value="1"/>
</dbReference>
<dbReference type="EMBL" id="SSOC01000006">
    <property type="protein sequence ID" value="THF63056.1"/>
    <property type="molecule type" value="Genomic_DNA"/>
</dbReference>
<organism evidence="6 7">
    <name type="scientific">Pseudothauera nasutitermitis</name>
    <dbReference type="NCBI Taxonomy" id="2565930"/>
    <lineage>
        <taxon>Bacteria</taxon>
        <taxon>Pseudomonadati</taxon>
        <taxon>Pseudomonadota</taxon>
        <taxon>Betaproteobacteria</taxon>
        <taxon>Rhodocyclales</taxon>
        <taxon>Zoogloeaceae</taxon>
        <taxon>Pseudothauera</taxon>
    </lineage>
</organism>
<comment type="caution">
    <text evidence="6">The sequence shown here is derived from an EMBL/GenBank/DDBJ whole genome shotgun (WGS) entry which is preliminary data.</text>
</comment>
<comment type="pathway">
    <text evidence="5">Amino-acid biosynthesis; L-methionine biosynthesis via salvage pathway; L-methionine from S-methyl-5-thio-alpha-D-ribose 1-phosphate: step 1/6.</text>
</comment>
<dbReference type="SUPFAM" id="SSF100950">
    <property type="entry name" value="NagB/RpiA/CoA transferase-like"/>
    <property type="match status" value="1"/>
</dbReference>
<dbReference type="InterPro" id="IPR011559">
    <property type="entry name" value="Initiation_fac_2B_a/b/d"/>
</dbReference>
<evidence type="ECO:0000256" key="2">
    <source>
        <dbReference type="ARBA" id="ARBA00050906"/>
    </source>
</evidence>
<dbReference type="Gene3D" id="1.20.120.420">
    <property type="entry name" value="translation initiation factor eif-2b, domain 1"/>
    <property type="match status" value="1"/>
</dbReference>
<keyword evidence="7" id="KW-1185">Reference proteome</keyword>
<dbReference type="GO" id="GO:0046523">
    <property type="term" value="F:S-methyl-5-thioribose-1-phosphate isomerase activity"/>
    <property type="evidence" value="ECO:0007669"/>
    <property type="project" value="UniProtKB-UniRule"/>
</dbReference>
<dbReference type="Proteomes" id="UP000308430">
    <property type="component" value="Unassembled WGS sequence"/>
</dbReference>
<feature type="binding site" evidence="5">
    <location>
        <begin position="248"/>
        <end position="249"/>
    </location>
    <ligand>
        <name>substrate</name>
    </ligand>
</feature>
<gene>
    <name evidence="5 6" type="primary">mtnA</name>
    <name evidence="6" type="ORF">E6C76_17525</name>
</gene>
<dbReference type="Pfam" id="PF01008">
    <property type="entry name" value="IF-2B"/>
    <property type="match status" value="1"/>
</dbReference>
<evidence type="ECO:0000313" key="7">
    <source>
        <dbReference type="Proteomes" id="UP000308430"/>
    </source>
</evidence>
<dbReference type="OrthoDB" id="9803436at2"/>
<feature type="binding site" evidence="5">
    <location>
        <position position="87"/>
    </location>
    <ligand>
        <name>substrate</name>
    </ligand>
</feature>
<dbReference type="NCBIfam" id="NF004326">
    <property type="entry name" value="PRK05720.1"/>
    <property type="match status" value="1"/>
</dbReference>
<evidence type="ECO:0000256" key="3">
    <source>
        <dbReference type="ARBA" id="ARBA00051169"/>
    </source>
</evidence>
<dbReference type="FunFam" id="3.40.50.10470:FF:000006">
    <property type="entry name" value="Methylthioribose-1-phosphate isomerase"/>
    <property type="match status" value="1"/>
</dbReference>
<comment type="catalytic activity">
    <reaction evidence="2">
        <text>5-deoxy-alpha-D-ribose 1-phosphate = 5-deoxy-D-ribulose 1-phosphate</text>
        <dbReference type="Rhea" id="RHEA:61296"/>
        <dbReference type="ChEBI" id="CHEBI:58749"/>
        <dbReference type="ChEBI" id="CHEBI:144504"/>
    </reaction>
    <physiologicalReaction direction="left-to-right" evidence="2">
        <dbReference type="Rhea" id="RHEA:61297"/>
    </physiologicalReaction>
</comment>
<dbReference type="AlphaFoldDB" id="A0A4S4AU60"/>
<evidence type="ECO:0000256" key="4">
    <source>
        <dbReference type="ARBA" id="ARBA00058145"/>
    </source>
</evidence>
<sequence length="358" mass="37177">MHFIQPIPTIRRDGDGVVILDQTCLPQRTETRCLATLAEVATAIRDMQVRGAPLIGATAAYGVAIALTRDAGDDALEHALHTLAATRPTAVNLHWALGRMGARLLPLAPGARAEAAWLEAEAIRLEDQETCAAIGTHGLALIESVAARRPGPARVMTHCNAGWVATCGAGTALAPVYAAHARGIAVRVLVSETRPRNQGLLTAWELREAGVPHALIADNAAGLLLARGEVDLVITGADRVAANGDTANKVGTCLKALAARDAGVPFYIAAPFSTLDFACPDGGAIPIEDRAADELLCVAGLDANGQPATLRQAPADTQVLNPAFDVTPARLIDGIITERGIAAAGALRELFPAEEGAR</sequence>
<dbReference type="InterPro" id="IPR000649">
    <property type="entry name" value="IF-2B-related"/>
</dbReference>
<dbReference type="GO" id="GO:0019509">
    <property type="term" value="P:L-methionine salvage from methylthioadenosine"/>
    <property type="evidence" value="ECO:0007669"/>
    <property type="project" value="UniProtKB-UniRule"/>
</dbReference>
<evidence type="ECO:0000256" key="1">
    <source>
        <dbReference type="ARBA" id="ARBA00023235"/>
    </source>
</evidence>
<dbReference type="InterPro" id="IPR042529">
    <property type="entry name" value="IF_2B-like_C"/>
</dbReference>
<name>A0A4S4AU60_9RHOO</name>
<dbReference type="Gene3D" id="3.40.50.10470">
    <property type="entry name" value="Translation initiation factor eif-2b, domain 2"/>
    <property type="match status" value="1"/>
</dbReference>
<dbReference type="InterPro" id="IPR027363">
    <property type="entry name" value="M1Pi_N"/>
</dbReference>
<dbReference type="InterPro" id="IPR037171">
    <property type="entry name" value="NagB/RpiA_transferase-like"/>
</dbReference>
<keyword evidence="5" id="KW-0028">Amino-acid biosynthesis</keyword>